<comment type="similarity">
    <text evidence="3">Belongs to the glycosyltransferase 39 family.</text>
</comment>
<feature type="transmembrane region" description="Helical" evidence="10">
    <location>
        <begin position="492"/>
        <end position="514"/>
    </location>
</feature>
<evidence type="ECO:0000256" key="3">
    <source>
        <dbReference type="ARBA" id="ARBA00007222"/>
    </source>
</evidence>
<feature type="transmembrane region" description="Helical" evidence="10">
    <location>
        <begin position="197"/>
        <end position="215"/>
    </location>
</feature>
<evidence type="ECO:0000256" key="1">
    <source>
        <dbReference type="ARBA" id="ARBA00004127"/>
    </source>
</evidence>
<keyword evidence="6 10" id="KW-0812">Transmembrane</keyword>
<dbReference type="Proteomes" id="UP000012073">
    <property type="component" value="Unassembled WGS sequence"/>
</dbReference>
<comment type="pathway">
    <text evidence="2">Protein modification; protein glycosylation.</text>
</comment>
<feature type="transmembrane region" description="Helical" evidence="10">
    <location>
        <begin position="402"/>
        <end position="422"/>
    </location>
</feature>
<dbReference type="Pfam" id="PF16192">
    <property type="entry name" value="PMT_4TMC"/>
    <property type="match status" value="1"/>
</dbReference>
<dbReference type="PhylomeDB" id="R7QBJ0"/>
<dbReference type="Pfam" id="PF02366">
    <property type="entry name" value="PMT"/>
    <property type="match status" value="1"/>
</dbReference>
<accession>R7QBJ0</accession>
<evidence type="ECO:0000256" key="6">
    <source>
        <dbReference type="ARBA" id="ARBA00022692"/>
    </source>
</evidence>
<feature type="transmembrane region" description="Helical" evidence="10">
    <location>
        <begin position="467"/>
        <end position="485"/>
    </location>
</feature>
<dbReference type="UniPathway" id="UPA00378"/>
<organism evidence="13 14">
    <name type="scientific">Chondrus crispus</name>
    <name type="common">Carrageen Irish moss</name>
    <name type="synonym">Polymorpha crispa</name>
    <dbReference type="NCBI Taxonomy" id="2769"/>
    <lineage>
        <taxon>Eukaryota</taxon>
        <taxon>Rhodophyta</taxon>
        <taxon>Florideophyceae</taxon>
        <taxon>Rhodymeniophycidae</taxon>
        <taxon>Gigartinales</taxon>
        <taxon>Gigartinaceae</taxon>
        <taxon>Chondrus</taxon>
    </lineage>
</organism>
<keyword evidence="8 10" id="KW-0472">Membrane</keyword>
<evidence type="ECO:0000313" key="14">
    <source>
        <dbReference type="Proteomes" id="UP000012073"/>
    </source>
</evidence>
<dbReference type="GO" id="GO:0000030">
    <property type="term" value="F:mannosyltransferase activity"/>
    <property type="evidence" value="ECO:0007669"/>
    <property type="project" value="InterPro"/>
</dbReference>
<dbReference type="KEGG" id="ccp:CHC_T00008677001"/>
<dbReference type="InterPro" id="IPR032421">
    <property type="entry name" value="PMT_4TMC"/>
</dbReference>
<evidence type="ECO:0000259" key="12">
    <source>
        <dbReference type="Pfam" id="PF16192"/>
    </source>
</evidence>
<proteinExistence type="inferred from homology"/>
<evidence type="ECO:0000256" key="7">
    <source>
        <dbReference type="ARBA" id="ARBA00022989"/>
    </source>
</evidence>
<keyword evidence="4 13" id="KW-0328">Glycosyltransferase</keyword>
<dbReference type="OrthoDB" id="292747at2759"/>
<feature type="region of interest" description="Disordered" evidence="9">
    <location>
        <begin position="1"/>
        <end position="38"/>
    </location>
</feature>
<reference evidence="14" key="1">
    <citation type="journal article" date="2013" name="Proc. Natl. Acad. Sci. U.S.A.">
        <title>Genome structure and metabolic features in the red seaweed Chondrus crispus shed light on evolution of the Archaeplastida.</title>
        <authorList>
            <person name="Collen J."/>
            <person name="Porcel B."/>
            <person name="Carre W."/>
            <person name="Ball S.G."/>
            <person name="Chaparro C."/>
            <person name="Tonon T."/>
            <person name="Barbeyron T."/>
            <person name="Michel G."/>
            <person name="Noel B."/>
            <person name="Valentin K."/>
            <person name="Elias M."/>
            <person name="Artiguenave F."/>
            <person name="Arun A."/>
            <person name="Aury J.M."/>
            <person name="Barbosa-Neto J.F."/>
            <person name="Bothwell J.H."/>
            <person name="Bouget F.Y."/>
            <person name="Brillet L."/>
            <person name="Cabello-Hurtado F."/>
            <person name="Capella-Gutierrez S."/>
            <person name="Charrier B."/>
            <person name="Cladiere L."/>
            <person name="Cock J.M."/>
            <person name="Coelho S.M."/>
            <person name="Colleoni C."/>
            <person name="Czjzek M."/>
            <person name="Da Silva C."/>
            <person name="Delage L."/>
            <person name="Denoeud F."/>
            <person name="Deschamps P."/>
            <person name="Dittami S.M."/>
            <person name="Gabaldon T."/>
            <person name="Gachon C.M."/>
            <person name="Groisillier A."/>
            <person name="Herve C."/>
            <person name="Jabbari K."/>
            <person name="Katinka M."/>
            <person name="Kloareg B."/>
            <person name="Kowalczyk N."/>
            <person name="Labadie K."/>
            <person name="Leblanc C."/>
            <person name="Lopez P.J."/>
            <person name="McLachlan D.H."/>
            <person name="Meslet-Cladiere L."/>
            <person name="Moustafa A."/>
            <person name="Nehr Z."/>
            <person name="Nyvall Collen P."/>
            <person name="Panaud O."/>
            <person name="Partensky F."/>
            <person name="Poulain J."/>
            <person name="Rensing S.A."/>
            <person name="Rousvoal S."/>
            <person name="Samson G."/>
            <person name="Symeonidi A."/>
            <person name="Weissenbach J."/>
            <person name="Zambounis A."/>
            <person name="Wincker P."/>
            <person name="Boyen C."/>
        </authorList>
    </citation>
    <scope>NUCLEOTIDE SEQUENCE [LARGE SCALE GENOMIC DNA]</scope>
    <source>
        <strain evidence="14">cv. Stackhouse</strain>
    </source>
</reference>
<feature type="domain" description="ArnT-like N-terminal" evidence="11">
    <location>
        <begin position="63"/>
        <end position="266"/>
    </location>
</feature>
<gene>
    <name evidence="13" type="ORF">CHC_T00008677001</name>
</gene>
<evidence type="ECO:0000313" key="13">
    <source>
        <dbReference type="EMBL" id="CDF35143.1"/>
    </source>
</evidence>
<dbReference type="GO" id="GO:0016020">
    <property type="term" value="C:membrane"/>
    <property type="evidence" value="ECO:0007669"/>
    <property type="project" value="InterPro"/>
</dbReference>
<evidence type="ECO:0000259" key="11">
    <source>
        <dbReference type="Pfam" id="PF02366"/>
    </source>
</evidence>
<keyword evidence="7 10" id="KW-1133">Transmembrane helix</keyword>
<comment type="subcellular location">
    <subcellularLocation>
        <location evidence="1">Endomembrane system</location>
        <topology evidence="1">Multi-pass membrane protein</topology>
    </subcellularLocation>
</comment>
<evidence type="ECO:0000256" key="2">
    <source>
        <dbReference type="ARBA" id="ARBA00004922"/>
    </source>
</evidence>
<feature type="transmembrane region" description="Helical" evidence="10">
    <location>
        <begin position="443"/>
        <end position="461"/>
    </location>
</feature>
<dbReference type="GO" id="GO:0012505">
    <property type="term" value="C:endomembrane system"/>
    <property type="evidence" value="ECO:0007669"/>
    <property type="project" value="UniProtKB-SubCell"/>
</dbReference>
<sequence length="532" mass="59601">MTISTKPAGDGLRRRRNSPPPPKSEPATPTHDDPSAKLKPSHPYSSFLTVHVTWVDWLICAFLLLGALAVRFYRLAKLDVVIFDEVHYLNFGTFLLSNKYFFDVNPVFGKMAIAYVGKLMGLAPLPRFTALGEHVPAAQAFAARAPAALFGAFTVPIFYRVCRLLRLSMYASVLGALFILFDMMHVIQSRIAMVDSVLVFFTCVAFYSALLLWDAKNVVVIKGRSVSMLDTAYVLLYLVLTGICCGLCVSVRWTAFATPALIFTVSLYGVNPFCKEPLNVLELAVLYGTAVASYMGSFALFLLNVNESGPGDGFMSAEFQKCLVGSKHWEGGEGCGMSMWARIIEVNRVIFQYSKGIRGKDKWGSSWFQWIVNWRGALYHREVVGEGAEEKVSLIYMLMNPVMTLCIDVLMLVFIGALFYTVRYRKELRTTEALKEHLRRGGALFFAWVGSMLPTMVVYRSGPVYQYLPGLFFAQALGALGFDLIPRRMRGMAFAIIAAGIVGAYVYWGVWVYGLPLPHTEHVKRRWLPRWD</sequence>
<protein>
    <submittedName>
        <fullName evidence="13">Dolichyl-phosphate-mannose--protein mannosyltransferase, family GT39</fullName>
    </submittedName>
</protein>
<dbReference type="EMBL" id="HG001718">
    <property type="protein sequence ID" value="CDF35143.1"/>
    <property type="molecule type" value="Genomic_DNA"/>
</dbReference>
<dbReference type="GO" id="GO:0006493">
    <property type="term" value="P:protein O-linked glycosylation"/>
    <property type="evidence" value="ECO:0007669"/>
    <property type="project" value="InterPro"/>
</dbReference>
<dbReference type="GeneID" id="17322668"/>
<feature type="domain" description="Protein O-mannosyl-transferase C-terminal four TM" evidence="12">
    <location>
        <begin position="340"/>
        <end position="531"/>
    </location>
</feature>
<dbReference type="Gramene" id="CDF35143">
    <property type="protein sequence ID" value="CDF35143"/>
    <property type="gene ID" value="CHC_T00008677001"/>
</dbReference>
<feature type="transmembrane region" description="Helical" evidence="10">
    <location>
        <begin position="167"/>
        <end position="185"/>
    </location>
</feature>
<dbReference type="InterPro" id="IPR003342">
    <property type="entry name" value="ArnT-like_N"/>
</dbReference>
<feature type="transmembrane region" description="Helical" evidence="10">
    <location>
        <begin position="54"/>
        <end position="73"/>
    </location>
</feature>
<evidence type="ECO:0000256" key="10">
    <source>
        <dbReference type="SAM" id="Phobius"/>
    </source>
</evidence>
<name>R7QBJ0_CHOCR</name>
<evidence type="ECO:0000256" key="4">
    <source>
        <dbReference type="ARBA" id="ARBA00022676"/>
    </source>
</evidence>
<feature type="transmembrane region" description="Helical" evidence="10">
    <location>
        <begin position="235"/>
        <end position="268"/>
    </location>
</feature>
<dbReference type="PANTHER" id="PTHR10050">
    <property type="entry name" value="DOLICHYL-PHOSPHATE-MANNOSE--PROTEIN MANNOSYLTRANSFERASE"/>
    <property type="match status" value="1"/>
</dbReference>
<evidence type="ECO:0000256" key="5">
    <source>
        <dbReference type="ARBA" id="ARBA00022679"/>
    </source>
</evidence>
<keyword evidence="5 13" id="KW-0808">Transferase</keyword>
<dbReference type="AlphaFoldDB" id="R7QBJ0"/>
<dbReference type="InterPro" id="IPR027005">
    <property type="entry name" value="PMT-like"/>
</dbReference>
<evidence type="ECO:0000256" key="9">
    <source>
        <dbReference type="SAM" id="MobiDB-lite"/>
    </source>
</evidence>
<keyword evidence="14" id="KW-1185">Reference proteome</keyword>
<dbReference type="RefSeq" id="XP_005714962.1">
    <property type="nucleotide sequence ID" value="XM_005714905.1"/>
</dbReference>
<evidence type="ECO:0000256" key="8">
    <source>
        <dbReference type="ARBA" id="ARBA00023136"/>
    </source>
</evidence>